<comment type="caution">
    <text evidence="1">The sequence shown here is derived from an EMBL/GenBank/DDBJ whole genome shotgun (WGS) entry which is preliminary data.</text>
</comment>
<evidence type="ECO:0000313" key="2">
    <source>
        <dbReference type="Proteomes" id="UP000192247"/>
    </source>
</evidence>
<gene>
    <name evidence="1" type="ORF">BIW11_02724</name>
</gene>
<protein>
    <submittedName>
        <fullName evidence="1">Uncharacterized protein</fullName>
    </submittedName>
</protein>
<dbReference type="Proteomes" id="UP000192247">
    <property type="component" value="Unassembled WGS sequence"/>
</dbReference>
<evidence type="ECO:0000313" key="1">
    <source>
        <dbReference type="EMBL" id="OQR78482.1"/>
    </source>
</evidence>
<reference evidence="1 2" key="1">
    <citation type="journal article" date="2017" name="Gigascience">
        <title>Draft genome of the honey bee ectoparasitic mite, Tropilaelaps mercedesae, is shaped by the parasitic life history.</title>
        <authorList>
            <person name="Dong X."/>
            <person name="Armstrong S.D."/>
            <person name="Xia D."/>
            <person name="Makepeace B.L."/>
            <person name="Darby A.C."/>
            <person name="Kadowaki T."/>
        </authorList>
    </citation>
    <scope>NUCLEOTIDE SEQUENCE [LARGE SCALE GENOMIC DNA]</scope>
    <source>
        <strain evidence="1">Wuxi-XJTLU</strain>
    </source>
</reference>
<dbReference type="InParanoid" id="A0A1V9XYG7"/>
<sequence>MTKPTAAPQDNRGTRTAWPHMRCYAAVAKSSSDLAEDLASSWQRRTAVTSTGLSGSPVSVHLHVVAGPVRLHEKVPYDFIQVGKLTSRVKPILSRAGDCSIDGKDEDILRGLSLALDSIWGSSTKVAVLYCEEMVY</sequence>
<keyword evidence="2" id="KW-1185">Reference proteome</keyword>
<organism evidence="1 2">
    <name type="scientific">Tropilaelaps mercedesae</name>
    <dbReference type="NCBI Taxonomy" id="418985"/>
    <lineage>
        <taxon>Eukaryota</taxon>
        <taxon>Metazoa</taxon>
        <taxon>Ecdysozoa</taxon>
        <taxon>Arthropoda</taxon>
        <taxon>Chelicerata</taxon>
        <taxon>Arachnida</taxon>
        <taxon>Acari</taxon>
        <taxon>Parasitiformes</taxon>
        <taxon>Mesostigmata</taxon>
        <taxon>Gamasina</taxon>
        <taxon>Dermanyssoidea</taxon>
        <taxon>Laelapidae</taxon>
        <taxon>Tropilaelaps</taxon>
    </lineage>
</organism>
<name>A0A1V9XYG7_9ACAR</name>
<accession>A0A1V9XYG7</accession>
<dbReference type="EMBL" id="MNPL01002180">
    <property type="protein sequence ID" value="OQR78482.1"/>
    <property type="molecule type" value="Genomic_DNA"/>
</dbReference>
<proteinExistence type="predicted"/>
<dbReference type="AlphaFoldDB" id="A0A1V9XYG7"/>